<keyword evidence="2" id="KW-1185">Reference proteome</keyword>
<dbReference type="PATRIC" id="fig|1348663.4.peg.2475"/>
<dbReference type="EMBL" id="JNBY01000080">
    <property type="protein sequence ID" value="KDN85649.1"/>
    <property type="molecule type" value="Genomic_DNA"/>
</dbReference>
<dbReference type="HOGENOM" id="CLU_2154981_0_0_11"/>
<dbReference type="Proteomes" id="UP000027178">
    <property type="component" value="Unassembled WGS sequence"/>
</dbReference>
<gene>
    <name evidence="1" type="ORF">KCH_25580</name>
</gene>
<evidence type="ECO:0000313" key="1">
    <source>
        <dbReference type="EMBL" id="KDN85649.1"/>
    </source>
</evidence>
<sequence>MTDFPLLAEHQLGEDAAFAARVQAAVRRVARDVLGEDPTTPGHPMRIQLAVRSLGPQIGGDPGYGPAAAGDPAVRAAASTATGPDVQAAIGDDLIMDAVRRLWNPLCGWSG</sequence>
<accession>A0A066Z085</accession>
<dbReference type="AlphaFoldDB" id="A0A066Z085"/>
<dbReference type="RefSeq" id="WP_035862464.1">
    <property type="nucleotide sequence ID" value="NZ_KK853997.1"/>
</dbReference>
<name>A0A066Z085_9ACTN</name>
<organism evidence="1 2">
    <name type="scientific">Kitasatospora cheerisanensis KCTC 2395</name>
    <dbReference type="NCBI Taxonomy" id="1348663"/>
    <lineage>
        <taxon>Bacteria</taxon>
        <taxon>Bacillati</taxon>
        <taxon>Actinomycetota</taxon>
        <taxon>Actinomycetes</taxon>
        <taxon>Kitasatosporales</taxon>
        <taxon>Streptomycetaceae</taxon>
        <taxon>Kitasatospora</taxon>
    </lineage>
</organism>
<evidence type="ECO:0000313" key="2">
    <source>
        <dbReference type="Proteomes" id="UP000027178"/>
    </source>
</evidence>
<reference evidence="1 2" key="1">
    <citation type="submission" date="2014-05" db="EMBL/GenBank/DDBJ databases">
        <title>Draft Genome Sequence of Kitasatospora cheerisanensis KCTC 2395.</title>
        <authorList>
            <person name="Nam D.H."/>
        </authorList>
    </citation>
    <scope>NUCLEOTIDE SEQUENCE [LARGE SCALE GENOMIC DNA]</scope>
    <source>
        <strain evidence="1 2">KCTC 2395</strain>
    </source>
</reference>
<proteinExistence type="predicted"/>
<dbReference type="eggNOG" id="ENOG5032E3F">
    <property type="taxonomic scope" value="Bacteria"/>
</dbReference>
<protein>
    <submittedName>
        <fullName evidence="1">Uncharacterized protein</fullName>
    </submittedName>
</protein>
<dbReference type="OrthoDB" id="4252808at2"/>
<comment type="caution">
    <text evidence="1">The sequence shown here is derived from an EMBL/GenBank/DDBJ whole genome shotgun (WGS) entry which is preliminary data.</text>
</comment>